<accession>A0A917PE29</accession>
<feature type="domain" description="HMA" evidence="2">
    <location>
        <begin position="51"/>
        <end position="119"/>
    </location>
</feature>
<proteinExistence type="predicted"/>
<evidence type="ECO:0000259" key="2">
    <source>
        <dbReference type="PROSITE" id="PS50846"/>
    </source>
</evidence>
<comment type="caution">
    <text evidence="3">The sequence shown here is derived from an EMBL/GenBank/DDBJ whole genome shotgun (WGS) entry which is preliminary data.</text>
</comment>
<reference evidence="3" key="1">
    <citation type="journal article" date="2014" name="Int. J. Syst. Evol. Microbiol.">
        <title>Complete genome sequence of Corynebacterium casei LMG S-19264T (=DSM 44701T), isolated from a smear-ripened cheese.</title>
        <authorList>
            <consortium name="US DOE Joint Genome Institute (JGI-PGF)"/>
            <person name="Walter F."/>
            <person name="Albersmeier A."/>
            <person name="Kalinowski J."/>
            <person name="Ruckert C."/>
        </authorList>
    </citation>
    <scope>NUCLEOTIDE SEQUENCE</scope>
    <source>
        <strain evidence="3">CGMCC 1.8984</strain>
    </source>
</reference>
<dbReference type="RefSeq" id="WP_188742150.1">
    <property type="nucleotide sequence ID" value="NZ_BAABFW010000009.1"/>
</dbReference>
<dbReference type="Proteomes" id="UP000636956">
    <property type="component" value="Unassembled WGS sequence"/>
</dbReference>
<organism evidence="3 4">
    <name type="scientific">Agromyces bauzanensis</name>
    <dbReference type="NCBI Taxonomy" id="1308924"/>
    <lineage>
        <taxon>Bacteria</taxon>
        <taxon>Bacillati</taxon>
        <taxon>Actinomycetota</taxon>
        <taxon>Actinomycetes</taxon>
        <taxon>Micrococcales</taxon>
        <taxon>Microbacteriaceae</taxon>
        <taxon>Agromyces</taxon>
    </lineage>
</organism>
<reference evidence="3" key="2">
    <citation type="submission" date="2020-09" db="EMBL/GenBank/DDBJ databases">
        <authorList>
            <person name="Sun Q."/>
            <person name="Zhou Y."/>
        </authorList>
    </citation>
    <scope>NUCLEOTIDE SEQUENCE</scope>
    <source>
        <strain evidence="3">CGMCC 1.8984</strain>
    </source>
</reference>
<dbReference type="EMBL" id="BMMD01000003">
    <property type="protein sequence ID" value="GGJ72332.1"/>
    <property type="molecule type" value="Genomic_DNA"/>
</dbReference>
<evidence type="ECO:0000313" key="3">
    <source>
        <dbReference type="EMBL" id="GGJ72332.1"/>
    </source>
</evidence>
<dbReference type="AlphaFoldDB" id="A0A917PE29"/>
<keyword evidence="1" id="KW-0479">Metal-binding</keyword>
<protein>
    <recommendedName>
        <fullName evidence="2">HMA domain-containing protein</fullName>
    </recommendedName>
</protein>
<evidence type="ECO:0000256" key="1">
    <source>
        <dbReference type="ARBA" id="ARBA00022723"/>
    </source>
</evidence>
<dbReference type="Pfam" id="PF00403">
    <property type="entry name" value="HMA"/>
    <property type="match status" value="1"/>
</dbReference>
<dbReference type="Gene3D" id="3.30.70.100">
    <property type="match status" value="1"/>
</dbReference>
<dbReference type="InterPro" id="IPR036163">
    <property type="entry name" value="HMA_dom_sf"/>
</dbReference>
<name>A0A917PE29_9MICO</name>
<dbReference type="GO" id="GO:0046872">
    <property type="term" value="F:metal ion binding"/>
    <property type="evidence" value="ECO:0007669"/>
    <property type="project" value="UniProtKB-KW"/>
</dbReference>
<dbReference type="CDD" id="cd00371">
    <property type="entry name" value="HMA"/>
    <property type="match status" value="1"/>
</dbReference>
<gene>
    <name evidence="3" type="ORF">GCM10011372_07900</name>
</gene>
<dbReference type="SUPFAM" id="SSF55008">
    <property type="entry name" value="HMA, heavy metal-associated domain"/>
    <property type="match status" value="1"/>
</dbReference>
<sequence length="123" mass="11851">MTGFQRIDLGLTDANAACSCCATGDAHASAATEAAATGAAATGAAATEGALSADFLVEGMTCSHCVSSVTEELTAVDGVQQVAVDLRPGAASVVTVTSSGPISDDAVRAAVEEAGYTLTAPGA</sequence>
<keyword evidence="4" id="KW-1185">Reference proteome</keyword>
<dbReference type="PROSITE" id="PS50846">
    <property type="entry name" value="HMA_2"/>
    <property type="match status" value="1"/>
</dbReference>
<dbReference type="InterPro" id="IPR006121">
    <property type="entry name" value="HMA_dom"/>
</dbReference>
<evidence type="ECO:0000313" key="4">
    <source>
        <dbReference type="Proteomes" id="UP000636956"/>
    </source>
</evidence>
<dbReference type="InterPro" id="IPR017969">
    <property type="entry name" value="Heavy-metal-associated_CS"/>
</dbReference>
<dbReference type="PROSITE" id="PS01047">
    <property type="entry name" value="HMA_1"/>
    <property type="match status" value="1"/>
</dbReference>